<name>A0ABN8IXL4_9NEOP</name>
<keyword evidence="2" id="KW-1185">Reference proteome</keyword>
<dbReference type="EMBL" id="OW152817">
    <property type="protein sequence ID" value="CAH2068239.1"/>
    <property type="molecule type" value="Genomic_DNA"/>
</dbReference>
<accession>A0ABN8IXL4</accession>
<dbReference type="Proteomes" id="UP000837857">
    <property type="component" value="Chromosome 5"/>
</dbReference>
<feature type="non-terminal residue" evidence="1">
    <location>
        <position position="1"/>
    </location>
</feature>
<proteinExistence type="predicted"/>
<evidence type="ECO:0000313" key="2">
    <source>
        <dbReference type="Proteomes" id="UP000837857"/>
    </source>
</evidence>
<evidence type="ECO:0000313" key="1">
    <source>
        <dbReference type="EMBL" id="CAH2068239.1"/>
    </source>
</evidence>
<sequence>MCLWDPDSQKSGRFTLHRDVLTVALWRGARREGELTRQREVTSINVIRETTHLTKMRIDIETARSKSIFVANSPVVDPPFARADDLHSRYITSCRYDSAGPTAHGTCRVAPKPVVTPRSTSHQLAAVRANLGNAALEGSDQVPVLSHRPLATTAEIANDRLPRSEAF</sequence>
<gene>
    <name evidence="1" type="ORF">IPOD504_LOCUS14153</name>
</gene>
<reference evidence="1" key="1">
    <citation type="submission" date="2022-03" db="EMBL/GenBank/DDBJ databases">
        <authorList>
            <person name="Martin H S."/>
        </authorList>
    </citation>
    <scope>NUCLEOTIDE SEQUENCE</scope>
</reference>
<protein>
    <submittedName>
        <fullName evidence="1">Uncharacterized protein</fullName>
    </submittedName>
</protein>
<organism evidence="1 2">
    <name type="scientific">Iphiclides podalirius</name>
    <name type="common">scarce swallowtail</name>
    <dbReference type="NCBI Taxonomy" id="110791"/>
    <lineage>
        <taxon>Eukaryota</taxon>
        <taxon>Metazoa</taxon>
        <taxon>Ecdysozoa</taxon>
        <taxon>Arthropoda</taxon>
        <taxon>Hexapoda</taxon>
        <taxon>Insecta</taxon>
        <taxon>Pterygota</taxon>
        <taxon>Neoptera</taxon>
        <taxon>Endopterygota</taxon>
        <taxon>Lepidoptera</taxon>
        <taxon>Glossata</taxon>
        <taxon>Ditrysia</taxon>
        <taxon>Papilionoidea</taxon>
        <taxon>Papilionidae</taxon>
        <taxon>Papilioninae</taxon>
        <taxon>Iphiclides</taxon>
    </lineage>
</organism>